<keyword evidence="1" id="KW-1133">Transmembrane helix</keyword>
<dbReference type="RefSeq" id="WP_106354885.1">
    <property type="nucleotide sequence ID" value="NZ_PVTP01000002.1"/>
</dbReference>
<evidence type="ECO:0008006" key="4">
    <source>
        <dbReference type="Google" id="ProtNLM"/>
    </source>
</evidence>
<dbReference type="AlphaFoldDB" id="A0A2T0W320"/>
<keyword evidence="1" id="KW-0812">Transmembrane</keyword>
<proteinExistence type="predicted"/>
<sequence>METDAMLIEYRDETTPRVRLFIAVVVTPFMVILAMNFILAFGLFGRDALDLVGSMLRGDFTRLGDFVGYLALLLLCVGIPCVFIYASISKGVFAPNVVVTIDPSRQIVSICRGVTWQSSRHAEYAFSDVAAIELANSSLTASEQNEISLRIRSLKRPLVLVATFDAQAAAQEFQKLKEIGLPSR</sequence>
<gene>
    <name evidence="2" type="ORF">CLV80_102228</name>
</gene>
<feature type="transmembrane region" description="Helical" evidence="1">
    <location>
        <begin position="20"/>
        <end position="45"/>
    </location>
</feature>
<keyword evidence="1" id="KW-0472">Membrane</keyword>
<dbReference type="Proteomes" id="UP000238007">
    <property type="component" value="Unassembled WGS sequence"/>
</dbReference>
<comment type="caution">
    <text evidence="2">The sequence shown here is derived from an EMBL/GenBank/DDBJ whole genome shotgun (WGS) entry which is preliminary data.</text>
</comment>
<feature type="transmembrane region" description="Helical" evidence="1">
    <location>
        <begin position="66"/>
        <end position="88"/>
    </location>
</feature>
<evidence type="ECO:0000313" key="3">
    <source>
        <dbReference type="Proteomes" id="UP000238007"/>
    </source>
</evidence>
<evidence type="ECO:0000313" key="2">
    <source>
        <dbReference type="EMBL" id="PRY79583.1"/>
    </source>
</evidence>
<keyword evidence="3" id="KW-1185">Reference proteome</keyword>
<protein>
    <recommendedName>
        <fullName evidence="4">PH (Pleckstrin Homology) domain-containing protein</fullName>
    </recommendedName>
</protein>
<reference evidence="2 3" key="1">
    <citation type="submission" date="2018-03" db="EMBL/GenBank/DDBJ databases">
        <title>Genomic Encyclopedia of Archaeal and Bacterial Type Strains, Phase II (KMG-II): from individual species to whole genera.</title>
        <authorList>
            <person name="Goeker M."/>
        </authorList>
    </citation>
    <scope>NUCLEOTIDE SEQUENCE [LARGE SCALE GENOMIC DNA]</scope>
    <source>
        <strain evidence="2 3">DSM 101533</strain>
    </source>
</reference>
<evidence type="ECO:0000256" key="1">
    <source>
        <dbReference type="SAM" id="Phobius"/>
    </source>
</evidence>
<dbReference type="EMBL" id="PVTP01000002">
    <property type="protein sequence ID" value="PRY79583.1"/>
    <property type="molecule type" value="Genomic_DNA"/>
</dbReference>
<organism evidence="2 3">
    <name type="scientific">Yoonia maritima</name>
    <dbReference type="NCBI Taxonomy" id="1435347"/>
    <lineage>
        <taxon>Bacteria</taxon>
        <taxon>Pseudomonadati</taxon>
        <taxon>Pseudomonadota</taxon>
        <taxon>Alphaproteobacteria</taxon>
        <taxon>Rhodobacterales</taxon>
        <taxon>Paracoccaceae</taxon>
        <taxon>Yoonia</taxon>
    </lineage>
</organism>
<dbReference type="OrthoDB" id="7857403at2"/>
<accession>A0A2T0W320</accession>
<name>A0A2T0W320_9RHOB</name>